<keyword evidence="2" id="KW-1185">Reference proteome</keyword>
<protein>
    <submittedName>
        <fullName evidence="1">Uncharacterized protein</fullName>
    </submittedName>
</protein>
<organism evidence="1 2">
    <name type="scientific">Aeromonas phage A051</name>
    <dbReference type="NCBI Taxonomy" id="2985286"/>
    <lineage>
        <taxon>Viruses</taxon>
        <taxon>Duplodnaviria</taxon>
        <taxon>Heunggongvirae</taxon>
        <taxon>Uroviricota</taxon>
        <taxon>Caudoviricetes</taxon>
        <taxon>Peduoviridae</taxon>
        <taxon>Bielevirus</taxon>
        <taxon>Bielevirus A051</taxon>
    </lineage>
</organism>
<evidence type="ECO:0000313" key="2">
    <source>
        <dbReference type="Proteomes" id="UP001164424"/>
    </source>
</evidence>
<reference evidence="1" key="1">
    <citation type="submission" date="2022-09" db="EMBL/GenBank/DDBJ databases">
        <authorList>
            <person name="Lin M."/>
            <person name="Ye Y."/>
        </authorList>
    </citation>
    <scope>NUCLEOTIDE SEQUENCE</scope>
</reference>
<accession>A0A9X9JSK9</accession>
<name>A0A9X9JSK9_9CAUD</name>
<proteinExistence type="predicted"/>
<gene>
    <name evidence="1" type="ORF">A051pD_gene0035</name>
</gene>
<dbReference type="EMBL" id="OP484843">
    <property type="protein sequence ID" value="UYE91959.1"/>
    <property type="molecule type" value="Genomic_DNA"/>
</dbReference>
<dbReference type="Proteomes" id="UP001164424">
    <property type="component" value="Segment"/>
</dbReference>
<sequence>MKKKINLARAYVVRAKGITRAVLKRHGMTNAATGKVIHVAPATIGRWLDDQTPTFFDLEHAAAICIHLGIPLSHLLPPSDWLVGNLYKTHHHQRRDQLMALSEDEIDWLLAVRSGALACYRWCPS</sequence>
<evidence type="ECO:0000313" key="1">
    <source>
        <dbReference type="EMBL" id="UYE91959.1"/>
    </source>
</evidence>